<proteinExistence type="predicted"/>
<name>A0AAU9TWX9_EUPED</name>
<dbReference type="PANTHER" id="PTHR33481">
    <property type="entry name" value="REVERSE TRANSCRIPTASE"/>
    <property type="match status" value="1"/>
</dbReference>
<reference evidence="2" key="1">
    <citation type="submission" date="2022-03" db="EMBL/GenBank/DDBJ databases">
        <authorList>
            <person name="Tunstrom K."/>
        </authorList>
    </citation>
    <scope>NUCLEOTIDE SEQUENCE</scope>
</reference>
<evidence type="ECO:0000256" key="1">
    <source>
        <dbReference type="SAM" id="MobiDB-lite"/>
    </source>
</evidence>
<evidence type="ECO:0008006" key="4">
    <source>
        <dbReference type="Google" id="ProtNLM"/>
    </source>
</evidence>
<dbReference type="EMBL" id="CAKOGL010000009">
    <property type="protein sequence ID" value="CAH2090333.1"/>
    <property type="molecule type" value="Genomic_DNA"/>
</dbReference>
<sequence length="134" mass="15137">MAETSYLEDSKERDSEEYQTGRDCGHREFFGFKGLSTLTSMILKLASRSFILKKAPGADGVTADICLHAVEYDPDLFLYLLNKHLHHFPTPWKETTVVFLWKPGKATYTNPRSYRPIGLLSVLGKILEKSLSPG</sequence>
<dbReference type="Proteomes" id="UP001153954">
    <property type="component" value="Unassembled WGS sequence"/>
</dbReference>
<dbReference type="PANTHER" id="PTHR33481:SF1">
    <property type="entry name" value="ENDONUCLEASE_EXONUCLEASE_PHOSPHATASE DOMAIN-CONTAINING PROTEIN-RELATED"/>
    <property type="match status" value="1"/>
</dbReference>
<evidence type="ECO:0000313" key="2">
    <source>
        <dbReference type="EMBL" id="CAH2090333.1"/>
    </source>
</evidence>
<keyword evidence="3" id="KW-1185">Reference proteome</keyword>
<accession>A0AAU9TWX9</accession>
<evidence type="ECO:0000313" key="3">
    <source>
        <dbReference type="Proteomes" id="UP001153954"/>
    </source>
</evidence>
<dbReference type="AlphaFoldDB" id="A0AAU9TWX9"/>
<organism evidence="2 3">
    <name type="scientific">Euphydryas editha</name>
    <name type="common">Edith's checkerspot</name>
    <dbReference type="NCBI Taxonomy" id="104508"/>
    <lineage>
        <taxon>Eukaryota</taxon>
        <taxon>Metazoa</taxon>
        <taxon>Ecdysozoa</taxon>
        <taxon>Arthropoda</taxon>
        <taxon>Hexapoda</taxon>
        <taxon>Insecta</taxon>
        <taxon>Pterygota</taxon>
        <taxon>Neoptera</taxon>
        <taxon>Endopterygota</taxon>
        <taxon>Lepidoptera</taxon>
        <taxon>Glossata</taxon>
        <taxon>Ditrysia</taxon>
        <taxon>Papilionoidea</taxon>
        <taxon>Nymphalidae</taxon>
        <taxon>Nymphalinae</taxon>
        <taxon>Euphydryas</taxon>
    </lineage>
</organism>
<gene>
    <name evidence="2" type="ORF">EEDITHA_LOCUS6302</name>
</gene>
<comment type="caution">
    <text evidence="2">The sequence shown here is derived from an EMBL/GenBank/DDBJ whole genome shotgun (WGS) entry which is preliminary data.</text>
</comment>
<feature type="region of interest" description="Disordered" evidence="1">
    <location>
        <begin position="1"/>
        <end position="20"/>
    </location>
</feature>
<protein>
    <recommendedName>
        <fullName evidence="4">Reverse transcriptase</fullName>
    </recommendedName>
</protein>
<feature type="compositionally biased region" description="Basic and acidic residues" evidence="1">
    <location>
        <begin position="8"/>
        <end position="20"/>
    </location>
</feature>